<gene>
    <name evidence="1" type="ORF">Asru_0408_04</name>
</gene>
<organism evidence="1 2">
    <name type="scientific">Acidisphaera rubrifaciens HS-AP3</name>
    <dbReference type="NCBI Taxonomy" id="1231350"/>
    <lineage>
        <taxon>Bacteria</taxon>
        <taxon>Pseudomonadati</taxon>
        <taxon>Pseudomonadota</taxon>
        <taxon>Alphaproteobacteria</taxon>
        <taxon>Acetobacterales</taxon>
        <taxon>Acetobacteraceae</taxon>
        <taxon>Acidisphaera</taxon>
    </lineage>
</organism>
<dbReference type="AlphaFoldDB" id="A0A0D6P8K2"/>
<proteinExistence type="predicted"/>
<comment type="caution">
    <text evidence="1">The sequence shown here is derived from an EMBL/GenBank/DDBJ whole genome shotgun (WGS) entry which is preliminary data.</text>
</comment>
<name>A0A0D6P8K2_9PROT</name>
<accession>A0A0D6P8K2</accession>
<dbReference type="RefSeq" id="WP_048861841.1">
    <property type="nucleotide sequence ID" value="NZ_BANB01000408.1"/>
</dbReference>
<evidence type="ECO:0000313" key="2">
    <source>
        <dbReference type="Proteomes" id="UP000032680"/>
    </source>
</evidence>
<dbReference type="EMBL" id="BANB01000408">
    <property type="protein sequence ID" value="GAN77656.1"/>
    <property type="molecule type" value="Genomic_DNA"/>
</dbReference>
<reference evidence="1 2" key="1">
    <citation type="submission" date="2012-11" db="EMBL/GenBank/DDBJ databases">
        <title>Whole genome sequence of Acidisphaera rubrifaciens HS-AP3.</title>
        <authorList>
            <person name="Azuma Y."/>
            <person name="Higashiura N."/>
            <person name="Hirakawa H."/>
            <person name="Matsushita K."/>
        </authorList>
    </citation>
    <scope>NUCLEOTIDE SEQUENCE [LARGE SCALE GENOMIC DNA]</scope>
    <source>
        <strain evidence="1 2">HS-AP3</strain>
    </source>
</reference>
<evidence type="ECO:0000313" key="1">
    <source>
        <dbReference type="EMBL" id="GAN77656.1"/>
    </source>
</evidence>
<protein>
    <submittedName>
        <fullName evidence="1">Uncharacterized protein</fullName>
    </submittedName>
</protein>
<dbReference type="Proteomes" id="UP000032680">
    <property type="component" value="Unassembled WGS sequence"/>
</dbReference>
<sequence length="100" mass="10945">MTDGQPLDREIEARVAELEARLIQAEGDVIFSLHVIGPLVELLVARGGIDKAALLELIDQVTLTLEKLRAPTADAGRAAYDLARERLEALQETLRDDTPT</sequence>
<keyword evidence="2" id="KW-1185">Reference proteome</keyword>